<dbReference type="EMBL" id="JBBHLL010000011">
    <property type="protein sequence ID" value="KAK7832097.1"/>
    <property type="molecule type" value="Genomic_DNA"/>
</dbReference>
<keyword evidence="2" id="KW-1185">Reference proteome</keyword>
<comment type="caution">
    <text evidence="1">The sequence shown here is derived from an EMBL/GenBank/DDBJ whole genome shotgun (WGS) entry which is preliminary data.</text>
</comment>
<accession>A0AAW0JYL8</accession>
<sequence>MLAKQILTSKCLGDLIRRRLWVVPEQRVDGHHHARAAESTLRAVTLGKPFLRDRVLWFVNDTANPSPKEKPWQLHRRLRRHLHHQRADLHFSELLFKGKGTILQQRRTEPRELRTQDKCAQSVARPEKRILNLLALGIIP</sequence>
<dbReference type="Proteomes" id="UP001488838">
    <property type="component" value="Unassembled WGS sequence"/>
</dbReference>
<organism evidence="1 2">
    <name type="scientific">Myodes glareolus</name>
    <name type="common">Bank vole</name>
    <name type="synonym">Clethrionomys glareolus</name>
    <dbReference type="NCBI Taxonomy" id="447135"/>
    <lineage>
        <taxon>Eukaryota</taxon>
        <taxon>Metazoa</taxon>
        <taxon>Chordata</taxon>
        <taxon>Craniata</taxon>
        <taxon>Vertebrata</taxon>
        <taxon>Euteleostomi</taxon>
        <taxon>Mammalia</taxon>
        <taxon>Eutheria</taxon>
        <taxon>Euarchontoglires</taxon>
        <taxon>Glires</taxon>
        <taxon>Rodentia</taxon>
        <taxon>Myomorpha</taxon>
        <taxon>Muroidea</taxon>
        <taxon>Cricetidae</taxon>
        <taxon>Arvicolinae</taxon>
        <taxon>Myodes</taxon>
    </lineage>
</organism>
<evidence type="ECO:0000313" key="1">
    <source>
        <dbReference type="EMBL" id="KAK7832097.1"/>
    </source>
</evidence>
<evidence type="ECO:0000313" key="2">
    <source>
        <dbReference type="Proteomes" id="UP001488838"/>
    </source>
</evidence>
<name>A0AAW0JYL8_MYOGA</name>
<protein>
    <submittedName>
        <fullName evidence="1">Uncharacterized protein</fullName>
    </submittedName>
</protein>
<gene>
    <name evidence="1" type="ORF">U0070_015244</name>
</gene>
<reference evidence="1 2" key="1">
    <citation type="journal article" date="2023" name="bioRxiv">
        <title>Conserved and derived expression patterns and positive selection on dental genes reveal complex evolutionary context of ever-growing rodent molars.</title>
        <authorList>
            <person name="Calamari Z.T."/>
            <person name="Song A."/>
            <person name="Cohen E."/>
            <person name="Akter M."/>
            <person name="Roy R.D."/>
            <person name="Hallikas O."/>
            <person name="Christensen M.M."/>
            <person name="Li P."/>
            <person name="Marangoni P."/>
            <person name="Jernvall J."/>
            <person name="Klein O.D."/>
        </authorList>
    </citation>
    <scope>NUCLEOTIDE SEQUENCE [LARGE SCALE GENOMIC DNA]</scope>
    <source>
        <strain evidence="1">V071</strain>
    </source>
</reference>
<proteinExistence type="predicted"/>
<dbReference type="AlphaFoldDB" id="A0AAW0JYL8"/>